<evidence type="ECO:0000313" key="3">
    <source>
        <dbReference type="Proteomes" id="UP000229095"/>
    </source>
</evidence>
<name>A0A2M9H8C0_9BIFI</name>
<keyword evidence="1" id="KW-0472">Membrane</keyword>
<dbReference type="Proteomes" id="UP000229095">
    <property type="component" value="Unassembled WGS sequence"/>
</dbReference>
<dbReference type="PANTHER" id="PTHR23523">
    <property type="match status" value="1"/>
</dbReference>
<feature type="transmembrane region" description="Helical" evidence="1">
    <location>
        <begin position="25"/>
        <end position="43"/>
    </location>
</feature>
<accession>A0A2M9H8C0</accession>
<comment type="caution">
    <text evidence="2">The sequence shown here is derived from an EMBL/GenBank/DDBJ whole genome shotgun (WGS) entry which is preliminary data.</text>
</comment>
<feature type="transmembrane region" description="Helical" evidence="1">
    <location>
        <begin position="82"/>
        <end position="103"/>
    </location>
</feature>
<dbReference type="SUPFAM" id="SSF103473">
    <property type="entry name" value="MFS general substrate transporter"/>
    <property type="match status" value="1"/>
</dbReference>
<evidence type="ECO:0008006" key="4">
    <source>
        <dbReference type="Google" id="ProtNLM"/>
    </source>
</evidence>
<dbReference type="Gene3D" id="1.20.1250.20">
    <property type="entry name" value="MFS general substrate transporter like domains"/>
    <property type="match status" value="1"/>
</dbReference>
<proteinExistence type="predicted"/>
<protein>
    <recommendedName>
        <fullName evidence="4">MFS transporter</fullName>
    </recommendedName>
</protein>
<dbReference type="EMBL" id="PEBI01000003">
    <property type="protein sequence ID" value="PJM73047.1"/>
    <property type="molecule type" value="Genomic_DNA"/>
</dbReference>
<organism evidence="2 3">
    <name type="scientific">Bifidobacterium primatium</name>
    <dbReference type="NCBI Taxonomy" id="2045438"/>
    <lineage>
        <taxon>Bacteria</taxon>
        <taxon>Bacillati</taxon>
        <taxon>Actinomycetota</taxon>
        <taxon>Actinomycetes</taxon>
        <taxon>Bifidobacteriales</taxon>
        <taxon>Bifidobacteriaceae</taxon>
        <taxon>Bifidobacterium</taxon>
    </lineage>
</organism>
<dbReference type="PANTHER" id="PTHR23523:SF2">
    <property type="entry name" value="2-NITROIMIDAZOLE TRANSPORTER"/>
    <property type="match status" value="1"/>
</dbReference>
<feature type="transmembrane region" description="Helical" evidence="1">
    <location>
        <begin position="50"/>
        <end position="70"/>
    </location>
</feature>
<keyword evidence="1" id="KW-1133">Transmembrane helix</keyword>
<sequence length="126" mass="12825">MPILAFAAVSPMAHRAAGRLGIERTVLAAMAFLTIGIVIRSACGTTGLWVGTLVIGCSIAVGNVLVPAIVKRDYPGRTSLATGIYSACMIGMAAFASAVTLPLSDAIGWRGTLGIWAVPAGIVTLL</sequence>
<evidence type="ECO:0000313" key="2">
    <source>
        <dbReference type="EMBL" id="PJM73047.1"/>
    </source>
</evidence>
<gene>
    <name evidence="2" type="ORF">CS006_07315</name>
</gene>
<dbReference type="AlphaFoldDB" id="A0A2M9H8C0"/>
<reference evidence="2 3" key="1">
    <citation type="submission" date="2017-10" db="EMBL/GenBank/DDBJ databases">
        <title>Draft genome sequences of strains TRE 1, TRE 9, TRE H and TRI 7, isolated from tamarins, belonging to four potential novel Bifidobacterium species.</title>
        <authorList>
            <person name="Mattarelli P."/>
            <person name="Modesto M."/>
            <person name="Puglisi E."/>
            <person name="Morelli L."/>
            <person name="Spezio C."/>
            <person name="Bonetti A."/>
            <person name="Sandri C."/>
        </authorList>
    </citation>
    <scope>NUCLEOTIDE SEQUENCE [LARGE SCALE GENOMIC DNA]</scope>
    <source>
        <strain evidence="3">TRE1</strain>
    </source>
</reference>
<dbReference type="InterPro" id="IPR052524">
    <property type="entry name" value="MFS_Cyanate_Porter"/>
</dbReference>
<keyword evidence="1" id="KW-0812">Transmembrane</keyword>
<dbReference type="RefSeq" id="WP_100511150.1">
    <property type="nucleotide sequence ID" value="NZ_PEBI01000003.1"/>
</dbReference>
<dbReference type="InterPro" id="IPR036259">
    <property type="entry name" value="MFS_trans_sf"/>
</dbReference>
<evidence type="ECO:0000256" key="1">
    <source>
        <dbReference type="SAM" id="Phobius"/>
    </source>
</evidence>
<keyword evidence="3" id="KW-1185">Reference proteome</keyword>
<dbReference type="OrthoDB" id="5317164at2"/>